<dbReference type="PATRIC" id="fig|999411.4.peg.3085"/>
<dbReference type="AlphaFoldDB" id="N9XWM6"/>
<feature type="non-terminal residue" evidence="1">
    <location>
        <position position="1"/>
    </location>
</feature>
<evidence type="ECO:0008006" key="3">
    <source>
        <dbReference type="Google" id="ProtNLM"/>
    </source>
</evidence>
<keyword evidence="2" id="KW-1185">Reference proteome</keyword>
<organism evidence="1 2">
    <name type="scientific">Clostridium thermobutyricum</name>
    <dbReference type="NCBI Taxonomy" id="29372"/>
    <lineage>
        <taxon>Bacteria</taxon>
        <taxon>Bacillati</taxon>
        <taxon>Bacillota</taxon>
        <taxon>Clostridia</taxon>
        <taxon>Eubacteriales</taxon>
        <taxon>Clostridiaceae</taxon>
        <taxon>Clostridium</taxon>
    </lineage>
</organism>
<dbReference type="Pfam" id="PF07554">
    <property type="entry name" value="FIVAR"/>
    <property type="match status" value="1"/>
</dbReference>
<name>N9XWM6_9CLOT</name>
<evidence type="ECO:0000313" key="2">
    <source>
        <dbReference type="Proteomes" id="UP000013097"/>
    </source>
</evidence>
<evidence type="ECO:0000313" key="1">
    <source>
        <dbReference type="EMBL" id="ENZ00032.1"/>
    </source>
</evidence>
<dbReference type="HOGENOM" id="CLU_2283251_0_0_9"/>
<reference evidence="1 2" key="1">
    <citation type="submission" date="2013-01" db="EMBL/GenBank/DDBJ databases">
        <title>The Genome Sequence of Clostridium colicanis 209318.</title>
        <authorList>
            <consortium name="The Broad Institute Genome Sequencing Platform"/>
            <person name="Earl A."/>
            <person name="Ward D."/>
            <person name="Feldgarden M."/>
            <person name="Gevers D."/>
            <person name="Courvalin P."/>
            <person name="Lambert T."/>
            <person name="Walker B."/>
            <person name="Young S.K."/>
            <person name="Zeng Q."/>
            <person name="Gargeya S."/>
            <person name="Fitzgerald M."/>
            <person name="Haas B."/>
            <person name="Abouelleil A."/>
            <person name="Alvarado L."/>
            <person name="Arachchi H.M."/>
            <person name="Berlin A.M."/>
            <person name="Chapman S.B."/>
            <person name="Dewar J."/>
            <person name="Goldberg J."/>
            <person name="Griggs A."/>
            <person name="Gujja S."/>
            <person name="Hansen M."/>
            <person name="Howarth C."/>
            <person name="Imamovic A."/>
            <person name="Larimer J."/>
            <person name="McCowan C."/>
            <person name="Murphy C."/>
            <person name="Neiman D."/>
            <person name="Pearson M."/>
            <person name="Priest M."/>
            <person name="Roberts A."/>
            <person name="Saif S."/>
            <person name="Shea T."/>
            <person name="Sisk P."/>
            <person name="Sykes S."/>
            <person name="Wortman J."/>
            <person name="Nusbaum C."/>
            <person name="Birren B."/>
        </authorList>
    </citation>
    <scope>NUCLEOTIDE SEQUENCE [LARGE SCALE GENOMIC DNA]</scope>
    <source>
        <strain evidence="1 2">209318</strain>
    </source>
</reference>
<gene>
    <name evidence="1" type="ORF">HMPREF1092_03168</name>
</gene>
<dbReference type="Gene3D" id="1.20.1270.90">
    <property type="entry name" value="AF1782-like"/>
    <property type="match status" value="1"/>
</dbReference>
<sequence>LSNELGKANNTLKNKSEYTKASAENLTNAIKKANNVMENSNATPEQVNNAIKDLSNAISSNKYRNNPKTGDTSELPEVLGIGVALIALVRLRFKKIFNKKSK</sequence>
<comment type="caution">
    <text evidence="1">The sequence shown here is derived from an EMBL/GenBank/DDBJ whole genome shotgun (WGS) entry which is preliminary data.</text>
</comment>
<dbReference type="RefSeq" id="WP_002599608.1">
    <property type="nucleotide sequence ID" value="NZ_KB850958.1"/>
</dbReference>
<dbReference type="Proteomes" id="UP000013097">
    <property type="component" value="Unassembled WGS sequence"/>
</dbReference>
<accession>N9XWM6</accession>
<proteinExistence type="predicted"/>
<protein>
    <recommendedName>
        <fullName evidence="3">LPXTG-domain-containing protein cell wall anchor domain</fullName>
    </recommendedName>
</protein>
<dbReference type="EMBL" id="AGYT01000019">
    <property type="protein sequence ID" value="ENZ00032.1"/>
    <property type="molecule type" value="Genomic_DNA"/>
</dbReference>